<sequence length="147" mass="15963">RALNGRLMNGTIQTQGNVNWDQHLTWDITGRATGLNSHDNTVPEAIRGYLPPVINGKLSSQGDFDQIPHLFAALKLDSGETWLAGVAREGSIANSAKPLWVDARWKNINRALPSIGYVNSPQGRALINVPQDKLNATINAVIAESKT</sequence>
<name>A0AAJ2LN62_9HYPH</name>
<protein>
    <submittedName>
        <fullName evidence="1">Uncharacterized protein</fullName>
    </submittedName>
</protein>
<organism evidence="1 2">
    <name type="scientific">Rhizobium hidalgonense</name>
    <dbReference type="NCBI Taxonomy" id="1538159"/>
    <lineage>
        <taxon>Bacteria</taxon>
        <taxon>Pseudomonadati</taxon>
        <taxon>Pseudomonadota</taxon>
        <taxon>Alphaproteobacteria</taxon>
        <taxon>Hyphomicrobiales</taxon>
        <taxon>Rhizobiaceae</taxon>
        <taxon>Rhizobium/Agrobacterium group</taxon>
        <taxon>Rhizobium</taxon>
    </lineage>
</organism>
<reference evidence="1" key="1">
    <citation type="submission" date="2023-04" db="EMBL/GenBank/DDBJ databases">
        <title>Genomic characterization of faba bean (Vicia faba) microsymbionts in Mexican soils.</title>
        <authorList>
            <person name="Rivera Orduna F.N."/>
            <person name="Guevara-Luna J."/>
            <person name="Yan J."/>
            <person name="Arroyo-Herrera I."/>
            <person name="Li Y."/>
            <person name="Vasquez-Murrieta M.S."/>
            <person name="Wang E.T."/>
        </authorList>
    </citation>
    <scope>NUCLEOTIDE SEQUENCE</scope>
    <source>
        <strain evidence="1">CH26</strain>
    </source>
</reference>
<evidence type="ECO:0000313" key="2">
    <source>
        <dbReference type="Proteomes" id="UP001268610"/>
    </source>
</evidence>
<gene>
    <name evidence="1" type="ORF">RJJ65_37915</name>
</gene>
<dbReference type="AlphaFoldDB" id="A0AAJ2LN62"/>
<feature type="non-terminal residue" evidence="1">
    <location>
        <position position="147"/>
    </location>
</feature>
<dbReference type="RefSeq" id="WP_310866408.1">
    <property type="nucleotide sequence ID" value="NZ_JAVLSF010000692.1"/>
</dbReference>
<evidence type="ECO:0000313" key="1">
    <source>
        <dbReference type="EMBL" id="MDR9778320.1"/>
    </source>
</evidence>
<accession>A0AAJ2LN62</accession>
<comment type="caution">
    <text evidence="1">The sequence shown here is derived from an EMBL/GenBank/DDBJ whole genome shotgun (WGS) entry which is preliminary data.</text>
</comment>
<dbReference type="Proteomes" id="UP001268610">
    <property type="component" value="Unassembled WGS sequence"/>
</dbReference>
<feature type="non-terminal residue" evidence="1">
    <location>
        <position position="1"/>
    </location>
</feature>
<dbReference type="EMBL" id="JAVLSF010000692">
    <property type="protein sequence ID" value="MDR9778320.1"/>
    <property type="molecule type" value="Genomic_DNA"/>
</dbReference>
<proteinExistence type="predicted"/>